<dbReference type="EMBL" id="LDQC01000048">
    <property type="protein sequence ID" value="KTR06521.1"/>
    <property type="molecule type" value="Genomic_DNA"/>
</dbReference>
<gene>
    <name evidence="2" type="ORF">NS184_09295</name>
</gene>
<dbReference type="PATRIC" id="fig|33881.3.peg.2188"/>
<name>A0A175RSU3_9MICO</name>
<protein>
    <submittedName>
        <fullName evidence="2">Uncharacterized protein</fullName>
    </submittedName>
</protein>
<dbReference type="Proteomes" id="UP000078252">
    <property type="component" value="Unassembled WGS sequence"/>
</dbReference>
<dbReference type="AlphaFoldDB" id="A0A175RSU3"/>
<feature type="region of interest" description="Disordered" evidence="1">
    <location>
        <begin position="1"/>
        <end position="32"/>
    </location>
</feature>
<evidence type="ECO:0000313" key="3">
    <source>
        <dbReference type="Proteomes" id="UP000078252"/>
    </source>
</evidence>
<accession>A0A175RSU3</accession>
<feature type="compositionally biased region" description="Low complexity" evidence="1">
    <location>
        <begin position="162"/>
        <end position="175"/>
    </location>
</feature>
<comment type="caution">
    <text evidence="2">The sequence shown here is derived from an EMBL/GenBank/DDBJ whole genome shotgun (WGS) entry which is preliminary data.</text>
</comment>
<reference evidence="2 3" key="1">
    <citation type="journal article" date="2016" name="Front. Microbiol.">
        <title>Genomic Resource of Rice Seed Associated Bacteria.</title>
        <authorList>
            <person name="Midha S."/>
            <person name="Bansal K."/>
            <person name="Sharma S."/>
            <person name="Kumar N."/>
            <person name="Patil P.P."/>
            <person name="Chaudhry V."/>
            <person name="Patil P.B."/>
        </authorList>
    </citation>
    <scope>NUCLEOTIDE SEQUENCE [LARGE SCALE GENOMIC DNA]</scope>
    <source>
        <strain evidence="2 3">NS184</strain>
    </source>
</reference>
<evidence type="ECO:0000256" key="1">
    <source>
        <dbReference type="SAM" id="MobiDB-lite"/>
    </source>
</evidence>
<organism evidence="2 3">
    <name type="scientific">Curtobacterium luteum</name>
    <dbReference type="NCBI Taxonomy" id="33881"/>
    <lineage>
        <taxon>Bacteria</taxon>
        <taxon>Bacillati</taxon>
        <taxon>Actinomycetota</taxon>
        <taxon>Actinomycetes</taxon>
        <taxon>Micrococcales</taxon>
        <taxon>Microbacteriaceae</taxon>
        <taxon>Curtobacterium</taxon>
    </lineage>
</organism>
<proteinExistence type="predicted"/>
<sequence length="194" mass="19529">MPVPNGPTDAAALSGRSWRRPEPDRRTVEGMSSRTRIASVTIVGAAVVVLLAGCTGAGAQNGNPVGKGPASDDPARTTCPVAAKEAVDAIDEAVGAHDDTDFASVRKGDGGWYLGASIAPAEKDDPNDDDVTVWASSSDPTSEDFDGPLWPVNRAAKDAAGDQDGAGSAAPSAFAAGSAAARSVQQCVVNAANR</sequence>
<evidence type="ECO:0000313" key="2">
    <source>
        <dbReference type="EMBL" id="KTR06521.1"/>
    </source>
</evidence>
<feature type="compositionally biased region" description="Basic and acidic residues" evidence="1">
    <location>
        <begin position="19"/>
        <end position="28"/>
    </location>
</feature>
<feature type="region of interest" description="Disordered" evidence="1">
    <location>
        <begin position="120"/>
        <end position="175"/>
    </location>
</feature>